<dbReference type="FunFam" id="3.30.505.10:FF:000003">
    <property type="entry name" value="Signal transducer and activator of transcription"/>
    <property type="match status" value="1"/>
</dbReference>
<dbReference type="EMBL" id="VWZW01001754">
    <property type="protein sequence ID" value="NXH82141.1"/>
    <property type="molecule type" value="Genomic_DNA"/>
</dbReference>
<dbReference type="InterPro" id="IPR036535">
    <property type="entry name" value="STAT_N_sf"/>
</dbReference>
<dbReference type="AlphaFoldDB" id="A0A7K9N518"/>
<dbReference type="Proteomes" id="UP000526889">
    <property type="component" value="Unassembled WGS sequence"/>
</dbReference>
<sequence length="650" mass="75887">MTQWYQLQQLDSKFLEQVHQLYDDSFPMEIRQYLAQWLENQDWEHAASNVSFATVLFHDLLSQLDDQFSRFLIENNFLLQHNIRKSKRNLQDNFQEDPIHMAMIIYNCLKEERKILNSARASNEVTVLKFLHYLKILSNITRVLQDVEQDIKTLEDMQDEYDFKCKTLQNRGNMSQEEYKKEQLNLQQMFLSLDLKRKEVVNKIVQLLHSTEHTQTALINDELVEWKHRQQTACIGGPPNACLDQLQNWFTTVAESLQQVRQQLKKLEELEQKFTYDPDPITKNKQFLQDLTHTLFKQLIQSSFVVERQPCMPTHPQRPLVLKTGVQFTVKLRYVFPFPCSFNECEILLCFLSLCRFRKFNILGTNTKVMNMEESTNGSLAAEFRHLSLKSFLLFCLKGPLIVTEELHSLSFETQLCQPGLVIDLETTSLPIVVISNVSQLPSGWASILWFNMLSTDPKNLSFFLNPPCAKWSKLSEVLSWQFSSVTKRGLNADQLSMLGEKLLGMVHFHHRWPENINDKNFPFWLWIEGILELIKKHLLSLWNDGCIMGFISKERERALLKDQSPGTFLLRFSESSREGAITFTWVEGSQNGKSATENLVEPYTKKELSAVTFPDIIRNYKVMAAENIPENPLRFLYPNIPKDNAFGKY</sequence>
<dbReference type="SUPFAM" id="SSF55550">
    <property type="entry name" value="SH2 domain"/>
    <property type="match status" value="1"/>
</dbReference>
<dbReference type="GO" id="GO:0007259">
    <property type="term" value="P:cell surface receptor signaling pathway via JAK-STAT"/>
    <property type="evidence" value="ECO:0007669"/>
    <property type="project" value="UniProtKB-ARBA"/>
</dbReference>
<feature type="domain" description="SH2" evidence="21">
    <location>
        <begin position="543"/>
        <end position="650"/>
    </location>
</feature>
<keyword evidence="5 19" id="KW-0963">Cytoplasm</keyword>
<dbReference type="InterPro" id="IPR013800">
    <property type="entry name" value="STAT_TF_alpha"/>
</dbReference>
<dbReference type="InterPro" id="IPR008967">
    <property type="entry name" value="p53-like_TF_DNA-bd_sf"/>
</dbReference>
<dbReference type="FunFam" id="1.10.238.10:FF:000012">
    <property type="entry name" value="Signal transducer and activator of transcription"/>
    <property type="match status" value="1"/>
</dbReference>
<dbReference type="Pfam" id="PF02864">
    <property type="entry name" value="STAT_bind"/>
    <property type="match status" value="1"/>
</dbReference>
<evidence type="ECO:0000259" key="21">
    <source>
        <dbReference type="PROSITE" id="PS50001"/>
    </source>
</evidence>
<dbReference type="FunFam" id="2.60.40.630:FF:000001">
    <property type="entry name" value="Signal transducer and activator of transcription"/>
    <property type="match status" value="1"/>
</dbReference>
<dbReference type="SUPFAM" id="SSF47655">
    <property type="entry name" value="STAT"/>
    <property type="match status" value="1"/>
</dbReference>
<dbReference type="PANTHER" id="PTHR11801">
    <property type="entry name" value="SIGNAL TRANSDUCER AND ACTIVATOR OF TRANSCRIPTION"/>
    <property type="match status" value="1"/>
</dbReference>
<dbReference type="FunFam" id="1.10.532.10:FF:000001">
    <property type="entry name" value="Signal transducer and activator of transcription"/>
    <property type="match status" value="1"/>
</dbReference>
<dbReference type="CDD" id="cd16851">
    <property type="entry name" value="STAT1_CCD"/>
    <property type="match status" value="1"/>
</dbReference>
<dbReference type="SMART" id="SM00964">
    <property type="entry name" value="STAT_int"/>
    <property type="match status" value="1"/>
</dbReference>
<keyword evidence="12 19" id="KW-0805">Transcription regulation</keyword>
<dbReference type="Gene3D" id="2.60.40.630">
    <property type="entry name" value="STAT transcription factor, DNA-binding domain"/>
    <property type="match status" value="1"/>
</dbReference>
<comment type="caution">
    <text evidence="22">The sequence shown here is derived from an EMBL/GenBank/DDBJ whole genome shotgun (WGS) entry which is preliminary data.</text>
</comment>
<dbReference type="InterPro" id="IPR001217">
    <property type="entry name" value="STAT"/>
</dbReference>
<evidence type="ECO:0000256" key="2">
    <source>
        <dbReference type="ARBA" id="ARBA00004496"/>
    </source>
</evidence>
<dbReference type="GO" id="GO:0060337">
    <property type="term" value="P:type I interferon-mediated signaling pathway"/>
    <property type="evidence" value="ECO:0007669"/>
    <property type="project" value="UniProtKB-ARBA"/>
</dbReference>
<dbReference type="InterPro" id="IPR013799">
    <property type="entry name" value="STAT_TF_prot_interaction"/>
</dbReference>
<accession>A0A7K9N518</accession>
<evidence type="ECO:0000313" key="23">
    <source>
        <dbReference type="Proteomes" id="UP000526889"/>
    </source>
</evidence>
<evidence type="ECO:0000256" key="13">
    <source>
        <dbReference type="ARBA" id="ARBA00023054"/>
    </source>
</evidence>
<evidence type="ECO:0000256" key="16">
    <source>
        <dbReference type="ARBA" id="ARBA00023163"/>
    </source>
</evidence>
<dbReference type="Pfam" id="PF21354">
    <property type="entry name" value="STAT_linker"/>
    <property type="match status" value="1"/>
</dbReference>
<dbReference type="GO" id="GO:0000981">
    <property type="term" value="F:DNA-binding transcription factor activity, RNA polymerase II-specific"/>
    <property type="evidence" value="ECO:0007669"/>
    <property type="project" value="UniProtKB-ARBA"/>
</dbReference>
<dbReference type="SUPFAM" id="SSF49417">
    <property type="entry name" value="p53-like transcription factors"/>
    <property type="match status" value="1"/>
</dbReference>
<dbReference type="Pfam" id="PF00017">
    <property type="entry name" value="SH2"/>
    <property type="match status" value="1"/>
</dbReference>
<protein>
    <recommendedName>
        <fullName evidence="19">Signal transducer and activator of transcription</fullName>
    </recommendedName>
</protein>
<dbReference type="InterPro" id="IPR015988">
    <property type="entry name" value="STAT_TF_CC"/>
</dbReference>
<evidence type="ECO:0000256" key="12">
    <source>
        <dbReference type="ARBA" id="ARBA00023015"/>
    </source>
</evidence>
<evidence type="ECO:0000313" key="22">
    <source>
        <dbReference type="EMBL" id="NXH82141.1"/>
    </source>
</evidence>
<keyword evidence="9" id="KW-0832">Ubl conjugation</keyword>
<keyword evidence="8" id="KW-0013">ADP-ribosylation</keyword>
<keyword evidence="14 19" id="KW-0238">DNA-binding</keyword>
<evidence type="ECO:0000256" key="17">
    <source>
        <dbReference type="ARBA" id="ARBA00023242"/>
    </source>
</evidence>
<evidence type="ECO:0000256" key="7">
    <source>
        <dbReference type="ARBA" id="ARBA00022553"/>
    </source>
</evidence>
<evidence type="ECO:0000256" key="3">
    <source>
        <dbReference type="ARBA" id="ARBA00005586"/>
    </source>
</evidence>
<dbReference type="Gene3D" id="3.30.505.10">
    <property type="entry name" value="SH2 domain"/>
    <property type="match status" value="1"/>
</dbReference>
<dbReference type="Pfam" id="PF02865">
    <property type="entry name" value="STAT_int"/>
    <property type="match status" value="1"/>
</dbReference>
<gene>
    <name evidence="22" type="primary">Stat1</name>
    <name evidence="22" type="ORF">EDOCOE_R07966</name>
</gene>
<evidence type="ECO:0000256" key="18">
    <source>
        <dbReference type="PROSITE-ProRule" id="PRU00191"/>
    </source>
</evidence>
<feature type="coiled-coil region" evidence="20">
    <location>
        <begin position="137"/>
        <end position="164"/>
    </location>
</feature>
<dbReference type="Gene3D" id="1.10.238.10">
    <property type="entry name" value="EF-hand"/>
    <property type="match status" value="1"/>
</dbReference>
<feature type="non-terminal residue" evidence="22">
    <location>
        <position position="1"/>
    </location>
</feature>
<evidence type="ECO:0000256" key="19">
    <source>
        <dbReference type="RuleBase" id="RU046415"/>
    </source>
</evidence>
<keyword evidence="7 19" id="KW-0597">Phosphoprotein</keyword>
<keyword evidence="16 19" id="KW-0804">Transcription</keyword>
<reference evidence="22 23" key="1">
    <citation type="submission" date="2019-09" db="EMBL/GenBank/DDBJ databases">
        <title>Bird 10,000 Genomes (B10K) Project - Family phase.</title>
        <authorList>
            <person name="Zhang G."/>
        </authorList>
    </citation>
    <scope>NUCLEOTIDE SEQUENCE [LARGE SCALE GENOMIC DNA]</scope>
    <source>
        <strain evidence="22">B10K-DU-001-25</strain>
        <tissue evidence="22">Muscle</tissue>
    </source>
</reference>
<dbReference type="GO" id="GO:0042981">
    <property type="term" value="P:regulation of apoptotic process"/>
    <property type="evidence" value="ECO:0007669"/>
    <property type="project" value="UniProtKB-ARBA"/>
</dbReference>
<dbReference type="GO" id="GO:0051093">
    <property type="term" value="P:negative regulation of developmental process"/>
    <property type="evidence" value="ECO:0007669"/>
    <property type="project" value="UniProtKB-ARBA"/>
</dbReference>
<dbReference type="GO" id="GO:0051607">
    <property type="term" value="P:defense response to virus"/>
    <property type="evidence" value="ECO:0007669"/>
    <property type="project" value="UniProtKB-ARBA"/>
</dbReference>
<keyword evidence="10" id="KW-0007">Acetylation</keyword>
<feature type="non-terminal residue" evidence="22">
    <location>
        <position position="650"/>
    </location>
</feature>
<evidence type="ECO:0000256" key="15">
    <source>
        <dbReference type="ARBA" id="ARBA00023159"/>
    </source>
</evidence>
<evidence type="ECO:0000256" key="9">
    <source>
        <dbReference type="ARBA" id="ARBA00022843"/>
    </source>
</evidence>
<dbReference type="SUPFAM" id="SSF48092">
    <property type="entry name" value="Transcription factor STAT-4 N-domain"/>
    <property type="match status" value="1"/>
</dbReference>
<evidence type="ECO:0000256" key="4">
    <source>
        <dbReference type="ARBA" id="ARBA00022481"/>
    </source>
</evidence>
<dbReference type="Gene3D" id="1.20.1050.20">
    <property type="entry name" value="STAT transcription factor, all-alpha domain"/>
    <property type="match status" value="1"/>
</dbReference>
<dbReference type="Gene3D" id="1.10.532.10">
    <property type="entry name" value="STAT transcription factor, N-terminal domain"/>
    <property type="match status" value="1"/>
</dbReference>
<evidence type="ECO:0000256" key="11">
    <source>
        <dbReference type="ARBA" id="ARBA00022999"/>
    </source>
</evidence>
<evidence type="ECO:0000256" key="1">
    <source>
        <dbReference type="ARBA" id="ARBA00004123"/>
    </source>
</evidence>
<evidence type="ECO:0000256" key="8">
    <source>
        <dbReference type="ARBA" id="ARBA00022765"/>
    </source>
</evidence>
<organism evidence="22 23">
    <name type="scientific">Edolisoma coerulescens</name>
    <dbReference type="NCBI Taxonomy" id="2585810"/>
    <lineage>
        <taxon>Eukaryota</taxon>
        <taxon>Metazoa</taxon>
        <taxon>Chordata</taxon>
        <taxon>Craniata</taxon>
        <taxon>Vertebrata</taxon>
        <taxon>Euteleostomi</taxon>
        <taxon>Archelosauria</taxon>
        <taxon>Archosauria</taxon>
        <taxon>Dinosauria</taxon>
        <taxon>Saurischia</taxon>
        <taxon>Theropoda</taxon>
        <taxon>Coelurosauria</taxon>
        <taxon>Aves</taxon>
        <taxon>Neognathae</taxon>
        <taxon>Neoaves</taxon>
        <taxon>Telluraves</taxon>
        <taxon>Australaves</taxon>
        <taxon>Passeriformes</taxon>
        <taxon>Corvoidea</taxon>
        <taxon>Campephagidae</taxon>
        <taxon>Edolisoma</taxon>
    </lineage>
</organism>
<keyword evidence="13 20" id="KW-0175">Coiled coil</keyword>
<comment type="subcellular location">
    <subcellularLocation>
        <location evidence="2 19">Cytoplasm</location>
    </subcellularLocation>
    <subcellularLocation>
        <location evidence="1 19">Nucleus</location>
    </subcellularLocation>
</comment>
<evidence type="ECO:0000256" key="6">
    <source>
        <dbReference type="ARBA" id="ARBA00022499"/>
    </source>
</evidence>
<dbReference type="InterPro" id="IPR036860">
    <property type="entry name" value="SH2_dom_sf"/>
</dbReference>
<dbReference type="InterPro" id="IPR048988">
    <property type="entry name" value="STAT_linker"/>
</dbReference>
<dbReference type="GO" id="GO:0005737">
    <property type="term" value="C:cytoplasm"/>
    <property type="evidence" value="ECO:0007669"/>
    <property type="project" value="UniProtKB-SubCell"/>
</dbReference>
<keyword evidence="17 19" id="KW-0539">Nucleus</keyword>
<dbReference type="InterPro" id="IPR000980">
    <property type="entry name" value="SH2"/>
</dbReference>
<dbReference type="PROSITE" id="PS50001">
    <property type="entry name" value="SH2"/>
    <property type="match status" value="1"/>
</dbReference>
<keyword evidence="4" id="KW-0488">Methylation</keyword>
<keyword evidence="23" id="KW-1185">Reference proteome</keyword>
<evidence type="ECO:0000256" key="5">
    <source>
        <dbReference type="ARBA" id="ARBA00022490"/>
    </source>
</evidence>
<name>A0A7K9N518_9CORV</name>
<evidence type="ECO:0000256" key="20">
    <source>
        <dbReference type="SAM" id="Coils"/>
    </source>
</evidence>
<comment type="similarity">
    <text evidence="3 19">Belongs to the transcription factor STAT family.</text>
</comment>
<keyword evidence="6" id="KW-1017">Isopeptide bond</keyword>
<dbReference type="GO" id="GO:0003677">
    <property type="term" value="F:DNA binding"/>
    <property type="evidence" value="ECO:0007669"/>
    <property type="project" value="UniProtKB-KW"/>
</dbReference>
<dbReference type="FunFam" id="1.20.1050.20:FF:000001">
    <property type="entry name" value="Signal transducer and activator of transcription"/>
    <property type="match status" value="1"/>
</dbReference>
<evidence type="ECO:0000256" key="10">
    <source>
        <dbReference type="ARBA" id="ARBA00022990"/>
    </source>
</evidence>
<dbReference type="Pfam" id="PF01017">
    <property type="entry name" value="STAT_alpha"/>
    <property type="match status" value="1"/>
</dbReference>
<dbReference type="GO" id="GO:0005654">
    <property type="term" value="C:nucleoplasm"/>
    <property type="evidence" value="ECO:0007669"/>
    <property type="project" value="UniProtKB-ARBA"/>
</dbReference>
<dbReference type="InterPro" id="IPR012345">
    <property type="entry name" value="STAT_TF_DNA-bd_N"/>
</dbReference>
<keyword evidence="15 19" id="KW-0010">Activator</keyword>
<evidence type="ECO:0000256" key="14">
    <source>
        <dbReference type="ARBA" id="ARBA00023125"/>
    </source>
</evidence>
<keyword evidence="11 18" id="KW-0727">SH2 domain</keyword>
<proteinExistence type="inferred from homology"/>
<dbReference type="InterPro" id="IPR013801">
    <property type="entry name" value="STAT_TF_DNA-bd"/>
</dbReference>
<dbReference type="GO" id="GO:0060333">
    <property type="term" value="P:type II interferon-mediated signaling pathway"/>
    <property type="evidence" value="ECO:0007669"/>
    <property type="project" value="UniProtKB-ARBA"/>
</dbReference>
<feature type="coiled-coil region" evidence="20">
    <location>
        <begin position="250"/>
        <end position="277"/>
    </location>
</feature>